<reference evidence="3 4" key="1">
    <citation type="journal article" date="2014" name="Int. J. Syst. Evol. Microbiol.">
        <title>Nocardia vulneris sp. nov., isolated from wounds of human patients in North America.</title>
        <authorList>
            <person name="Lasker B.A."/>
            <person name="Bell M."/>
            <person name="Klenk H.P."/>
            <person name="Sproer C."/>
            <person name="Schumann C."/>
            <person name="Schumann P."/>
            <person name="Brown J.M."/>
        </authorList>
    </citation>
    <scope>NUCLEOTIDE SEQUENCE [LARGE SCALE GENOMIC DNA]</scope>
    <source>
        <strain evidence="3 4">W9851</strain>
    </source>
</reference>
<dbReference type="Pfam" id="PF01569">
    <property type="entry name" value="PAP2"/>
    <property type="match status" value="1"/>
</dbReference>
<keyword evidence="4" id="KW-1185">Reference proteome</keyword>
<dbReference type="EMBL" id="JNFP01000031">
    <property type="protein sequence ID" value="KIA62477.1"/>
    <property type="molecule type" value="Genomic_DNA"/>
</dbReference>
<dbReference type="PANTHER" id="PTHR14969:SF13">
    <property type="entry name" value="AT30094P"/>
    <property type="match status" value="1"/>
</dbReference>
<evidence type="ECO:0000313" key="3">
    <source>
        <dbReference type="EMBL" id="KIA62477.1"/>
    </source>
</evidence>
<dbReference type="CDD" id="cd01610">
    <property type="entry name" value="PAP2_like"/>
    <property type="match status" value="1"/>
</dbReference>
<sequence length="195" mass="20463">MWLVLGGSALTALCVAATAWPVAAQADRAAFLRINALPDLLEPPLWFAQLTGVLVAPAVVAALAFYTGRSRLAIGLLLLIPAKLVVEREVLKEIVYQPRPGARWPETILRDVPTLGAGFPSGHAILLFGTVALLGPYLRRRARMTVLSIAVVAALARVYLGAHTPLDVIGGAGAGLAVGGSIDLVLGVLARRRDP</sequence>
<dbReference type="InterPro" id="IPR036938">
    <property type="entry name" value="PAP2/HPO_sf"/>
</dbReference>
<feature type="transmembrane region" description="Helical" evidence="1">
    <location>
        <begin position="145"/>
        <end position="162"/>
    </location>
</feature>
<feature type="domain" description="Phosphatidic acid phosphatase type 2/haloperoxidase" evidence="2">
    <location>
        <begin position="73"/>
        <end position="183"/>
    </location>
</feature>
<keyword evidence="1" id="KW-0472">Membrane</keyword>
<organism evidence="3 4">
    <name type="scientific">Nocardia vulneris</name>
    <dbReference type="NCBI Taxonomy" id="1141657"/>
    <lineage>
        <taxon>Bacteria</taxon>
        <taxon>Bacillati</taxon>
        <taxon>Actinomycetota</taxon>
        <taxon>Actinomycetes</taxon>
        <taxon>Mycobacteriales</taxon>
        <taxon>Nocardiaceae</taxon>
        <taxon>Nocardia</taxon>
    </lineage>
</organism>
<gene>
    <name evidence="3" type="ORF">FG87_24655</name>
</gene>
<dbReference type="Proteomes" id="UP000031364">
    <property type="component" value="Unassembled WGS sequence"/>
</dbReference>
<comment type="caution">
    <text evidence="3">The sequence shown here is derived from an EMBL/GenBank/DDBJ whole genome shotgun (WGS) entry which is preliminary data.</text>
</comment>
<dbReference type="InterPro" id="IPR000326">
    <property type="entry name" value="PAP2/HPO"/>
</dbReference>
<name>A0ABR4ZBK1_9NOCA</name>
<keyword evidence="1" id="KW-1133">Transmembrane helix</keyword>
<keyword evidence="1" id="KW-0812">Transmembrane</keyword>
<dbReference type="Gene3D" id="1.20.144.10">
    <property type="entry name" value="Phosphatidic acid phosphatase type 2/haloperoxidase"/>
    <property type="match status" value="1"/>
</dbReference>
<proteinExistence type="predicted"/>
<dbReference type="SMART" id="SM00014">
    <property type="entry name" value="acidPPc"/>
    <property type="match status" value="1"/>
</dbReference>
<feature type="transmembrane region" description="Helical" evidence="1">
    <location>
        <begin position="168"/>
        <end position="190"/>
    </location>
</feature>
<protein>
    <submittedName>
        <fullName evidence="3">Phosphatidic acid phosphatase</fullName>
    </submittedName>
</protein>
<evidence type="ECO:0000313" key="4">
    <source>
        <dbReference type="Proteomes" id="UP000031364"/>
    </source>
</evidence>
<evidence type="ECO:0000259" key="2">
    <source>
        <dbReference type="SMART" id="SM00014"/>
    </source>
</evidence>
<accession>A0ABR4ZBK1</accession>
<dbReference type="SUPFAM" id="SSF48317">
    <property type="entry name" value="Acid phosphatase/Vanadium-dependent haloperoxidase"/>
    <property type="match status" value="1"/>
</dbReference>
<evidence type="ECO:0000256" key="1">
    <source>
        <dbReference type="SAM" id="Phobius"/>
    </source>
</evidence>
<dbReference type="PANTHER" id="PTHR14969">
    <property type="entry name" value="SPHINGOSINE-1-PHOSPHATE PHOSPHOHYDROLASE"/>
    <property type="match status" value="1"/>
</dbReference>
<feature type="transmembrane region" description="Helical" evidence="1">
    <location>
        <begin position="45"/>
        <end position="65"/>
    </location>
</feature>